<sequence>MAGSGETVSNMQVLFKNYGSGFPKESDMYVATTTNELKVPEGFNNGVLVKNLYLSCDPYMIVFDEEVHRPKDFHFVYPRLSITWDTDVPLSYYTGILGMPGMTAYFGFYQVCSPKKGEHVYISAASGAVGQLVGQFAKLMGCYVVGSAGSVFNLMTVVYKRVRIEGFVVSDYYDQYPKFLDFVLPCIREGKIEYVEDISEGLENGPAALVGLFSGQNVGKKLVVVARE</sequence>
<evidence type="ECO:0000313" key="2">
    <source>
        <dbReference type="Proteomes" id="UP001151752"/>
    </source>
</evidence>
<dbReference type="PANTHER" id="PTHR43205:SF79">
    <property type="entry name" value="ENOYL REDUCTASE (ER) DOMAIN-CONTAINING PROTEIN"/>
    <property type="match status" value="1"/>
</dbReference>
<dbReference type="SUPFAM" id="SSF50129">
    <property type="entry name" value="GroES-like"/>
    <property type="match status" value="1"/>
</dbReference>
<accession>A0A9Q0ZGW1</accession>
<dbReference type="SUPFAM" id="SSF51735">
    <property type="entry name" value="NAD(P)-binding Rossmann-fold domains"/>
    <property type="match status" value="1"/>
</dbReference>
<dbReference type="GO" id="GO:0032440">
    <property type="term" value="F:2-alkenal reductase [NAD(P)H] activity"/>
    <property type="evidence" value="ECO:0007669"/>
    <property type="project" value="TreeGrafter"/>
</dbReference>
<dbReference type="EMBL" id="JAPFFM010000011">
    <property type="protein sequence ID" value="KAJ6734021.1"/>
    <property type="molecule type" value="Genomic_DNA"/>
</dbReference>
<dbReference type="PANTHER" id="PTHR43205">
    <property type="entry name" value="PROSTAGLANDIN REDUCTASE"/>
    <property type="match status" value="1"/>
</dbReference>
<evidence type="ECO:0000313" key="1">
    <source>
        <dbReference type="EMBL" id="KAJ6734021.1"/>
    </source>
</evidence>
<organism evidence="1 2">
    <name type="scientific">Salix koriyanagi</name>
    <dbReference type="NCBI Taxonomy" id="2511006"/>
    <lineage>
        <taxon>Eukaryota</taxon>
        <taxon>Viridiplantae</taxon>
        <taxon>Streptophyta</taxon>
        <taxon>Embryophyta</taxon>
        <taxon>Tracheophyta</taxon>
        <taxon>Spermatophyta</taxon>
        <taxon>Magnoliopsida</taxon>
        <taxon>eudicotyledons</taxon>
        <taxon>Gunneridae</taxon>
        <taxon>Pentapetalae</taxon>
        <taxon>rosids</taxon>
        <taxon>fabids</taxon>
        <taxon>Malpighiales</taxon>
        <taxon>Salicaceae</taxon>
        <taxon>Saliceae</taxon>
        <taxon>Salix</taxon>
    </lineage>
</organism>
<name>A0A9Q0ZGW1_9ROSI</name>
<gene>
    <name evidence="1" type="ORF">OIU74_005754</name>
</gene>
<proteinExistence type="predicted"/>
<dbReference type="Proteomes" id="UP001151752">
    <property type="component" value="Chromosome 7"/>
</dbReference>
<keyword evidence="2" id="KW-1185">Reference proteome</keyword>
<dbReference type="InterPro" id="IPR011032">
    <property type="entry name" value="GroES-like_sf"/>
</dbReference>
<dbReference type="Gene3D" id="3.40.50.720">
    <property type="entry name" value="NAD(P)-binding Rossmann-like Domain"/>
    <property type="match status" value="2"/>
</dbReference>
<dbReference type="InterPro" id="IPR036291">
    <property type="entry name" value="NAD(P)-bd_dom_sf"/>
</dbReference>
<dbReference type="AlphaFoldDB" id="A0A9Q0ZGW1"/>
<protein>
    <submittedName>
        <fullName evidence="1">PROSTAGLANDIN REDUCTASE</fullName>
    </submittedName>
</protein>
<comment type="caution">
    <text evidence="1">The sequence shown here is derived from an EMBL/GenBank/DDBJ whole genome shotgun (WGS) entry which is preliminary data.</text>
</comment>
<dbReference type="Gene3D" id="3.90.180.10">
    <property type="entry name" value="Medium-chain alcohol dehydrogenases, catalytic domain"/>
    <property type="match status" value="3"/>
</dbReference>
<reference evidence="1" key="1">
    <citation type="submission" date="2022-11" db="EMBL/GenBank/DDBJ databases">
        <authorList>
            <person name="Hyden B.L."/>
            <person name="Feng K."/>
            <person name="Yates T."/>
            <person name="Jawdy S."/>
            <person name="Smart L.B."/>
            <person name="Muchero W."/>
        </authorList>
    </citation>
    <scope>NUCLEOTIDE SEQUENCE</scope>
    <source>
        <tissue evidence="1">Shoot tip</tissue>
    </source>
</reference>
<dbReference type="InterPro" id="IPR045010">
    <property type="entry name" value="MDR_fam"/>
</dbReference>
<reference evidence="1" key="2">
    <citation type="journal article" date="2023" name="Int. J. Mol. Sci.">
        <title>De Novo Assembly and Annotation of 11 Diverse Shrub Willow (Salix) Genomes Reveals Novel Gene Organization in Sex-Linked Regions.</title>
        <authorList>
            <person name="Hyden B."/>
            <person name="Feng K."/>
            <person name="Yates T.B."/>
            <person name="Jawdy S."/>
            <person name="Cereghino C."/>
            <person name="Smart L.B."/>
            <person name="Muchero W."/>
        </authorList>
    </citation>
    <scope>NUCLEOTIDE SEQUENCE</scope>
    <source>
        <tissue evidence="1">Shoot tip</tissue>
    </source>
</reference>